<accession>A0A9W4SIC3</accession>
<dbReference type="OrthoDB" id="10604623at2759"/>
<dbReference type="EMBL" id="CAMKVN010000723">
    <property type="protein sequence ID" value="CAI2170622.1"/>
    <property type="molecule type" value="Genomic_DNA"/>
</dbReference>
<evidence type="ECO:0000313" key="1">
    <source>
        <dbReference type="EMBL" id="CAI2170622.1"/>
    </source>
</evidence>
<sequence>MVTNIFTPQRNFNQGNRICQKRPLNTSARSQCIIESRRNQRKKRVVANKIYQRAQLINNEDTLNRISNLPTQMINGLNNLNNLNDLYNILEFFHGASFV</sequence>
<dbReference type="Proteomes" id="UP001153678">
    <property type="component" value="Unassembled WGS sequence"/>
</dbReference>
<gene>
    <name evidence="1" type="ORF">FWILDA_LOCUS4673</name>
</gene>
<protein>
    <submittedName>
        <fullName evidence="1">10142_t:CDS:1</fullName>
    </submittedName>
</protein>
<dbReference type="AlphaFoldDB" id="A0A9W4SIC3"/>
<name>A0A9W4SIC3_9GLOM</name>
<keyword evidence="2" id="KW-1185">Reference proteome</keyword>
<evidence type="ECO:0000313" key="2">
    <source>
        <dbReference type="Proteomes" id="UP001153678"/>
    </source>
</evidence>
<organism evidence="1 2">
    <name type="scientific">Funneliformis geosporum</name>
    <dbReference type="NCBI Taxonomy" id="1117311"/>
    <lineage>
        <taxon>Eukaryota</taxon>
        <taxon>Fungi</taxon>
        <taxon>Fungi incertae sedis</taxon>
        <taxon>Mucoromycota</taxon>
        <taxon>Glomeromycotina</taxon>
        <taxon>Glomeromycetes</taxon>
        <taxon>Glomerales</taxon>
        <taxon>Glomeraceae</taxon>
        <taxon>Funneliformis</taxon>
    </lineage>
</organism>
<reference evidence="1" key="1">
    <citation type="submission" date="2022-08" db="EMBL/GenBank/DDBJ databases">
        <authorList>
            <person name="Kallberg Y."/>
            <person name="Tangrot J."/>
            <person name="Rosling A."/>
        </authorList>
    </citation>
    <scope>NUCLEOTIDE SEQUENCE</scope>
    <source>
        <strain evidence="1">Wild A</strain>
    </source>
</reference>
<proteinExistence type="predicted"/>
<comment type="caution">
    <text evidence="1">The sequence shown here is derived from an EMBL/GenBank/DDBJ whole genome shotgun (WGS) entry which is preliminary data.</text>
</comment>